<evidence type="ECO:0000256" key="2">
    <source>
        <dbReference type="ARBA" id="ARBA00004496"/>
    </source>
</evidence>
<evidence type="ECO:0000256" key="3">
    <source>
        <dbReference type="ARBA" id="ARBA00005133"/>
    </source>
</evidence>
<evidence type="ECO:0000256" key="7">
    <source>
        <dbReference type="ARBA" id="ARBA00022490"/>
    </source>
</evidence>
<reference evidence="15" key="1">
    <citation type="submission" date="2020-08" db="EMBL/GenBank/DDBJ databases">
        <title>Genome public.</title>
        <authorList>
            <person name="Liu C."/>
            <person name="Sun Q."/>
        </authorList>
    </citation>
    <scope>NUCLEOTIDE SEQUENCE</scope>
    <source>
        <strain evidence="15">BX7</strain>
    </source>
</reference>
<dbReference type="GO" id="GO:0005737">
    <property type="term" value="C:cytoplasm"/>
    <property type="evidence" value="ECO:0007669"/>
    <property type="project" value="UniProtKB-SubCell"/>
</dbReference>
<name>A0A926DDI5_9FIRM</name>
<evidence type="ECO:0000256" key="14">
    <source>
        <dbReference type="RuleBase" id="RU003658"/>
    </source>
</evidence>
<comment type="subcellular location">
    <subcellularLocation>
        <location evidence="2 12 14">Cytoplasm</location>
    </subcellularLocation>
</comment>
<dbReference type="EMBL" id="JACRSP010000002">
    <property type="protein sequence ID" value="MBC8536206.1"/>
    <property type="molecule type" value="Genomic_DNA"/>
</dbReference>
<dbReference type="CDD" id="cd04732">
    <property type="entry name" value="HisA"/>
    <property type="match status" value="1"/>
</dbReference>
<comment type="pathway">
    <text evidence="3 12 14">Amino-acid biosynthesis; L-histidine biosynthesis; L-histidine from 5-phospho-alpha-D-ribose 1-diphosphate: step 4/9.</text>
</comment>
<keyword evidence="9 12" id="KW-0368">Histidine biosynthesis</keyword>
<dbReference type="Pfam" id="PF00977">
    <property type="entry name" value="His_biosynth"/>
    <property type="match status" value="1"/>
</dbReference>
<evidence type="ECO:0000256" key="1">
    <source>
        <dbReference type="ARBA" id="ARBA00000901"/>
    </source>
</evidence>
<keyword evidence="7 12" id="KW-0963">Cytoplasm</keyword>
<feature type="active site" description="Proton donor" evidence="12">
    <location>
        <position position="128"/>
    </location>
</feature>
<dbReference type="NCBIfam" id="TIGR00007">
    <property type="entry name" value="1-(5-phosphoribosyl)-5-[(5-phosphoribosylamino)methylideneamino]imidazole-4-carboxamide isomerase"/>
    <property type="match status" value="1"/>
</dbReference>
<dbReference type="AlphaFoldDB" id="A0A926DDI5"/>
<evidence type="ECO:0000313" key="16">
    <source>
        <dbReference type="Proteomes" id="UP000620366"/>
    </source>
</evidence>
<evidence type="ECO:0000256" key="12">
    <source>
        <dbReference type="HAMAP-Rule" id="MF_01014"/>
    </source>
</evidence>
<feature type="active site" description="Proton acceptor" evidence="12">
    <location>
        <position position="8"/>
    </location>
</feature>
<evidence type="ECO:0000256" key="8">
    <source>
        <dbReference type="ARBA" id="ARBA00022605"/>
    </source>
</evidence>
<evidence type="ECO:0000256" key="10">
    <source>
        <dbReference type="ARBA" id="ARBA00023235"/>
    </source>
</evidence>
<dbReference type="InterPro" id="IPR023016">
    <property type="entry name" value="HisA/PriA"/>
</dbReference>
<evidence type="ECO:0000256" key="5">
    <source>
        <dbReference type="ARBA" id="ARBA00012550"/>
    </source>
</evidence>
<keyword evidence="10 12" id="KW-0413">Isomerase</keyword>
<dbReference type="FunFam" id="3.20.20.70:FF:000009">
    <property type="entry name" value="1-(5-phosphoribosyl)-5-[(5-phosphoribosylamino)methylideneamino] imidazole-4-carboxamide isomerase"/>
    <property type="match status" value="1"/>
</dbReference>
<organism evidence="15 16">
    <name type="scientific">Feifania hominis</name>
    <dbReference type="NCBI Taxonomy" id="2763660"/>
    <lineage>
        <taxon>Bacteria</taxon>
        <taxon>Bacillati</taxon>
        <taxon>Bacillota</taxon>
        <taxon>Clostridia</taxon>
        <taxon>Eubacteriales</taxon>
        <taxon>Feifaniaceae</taxon>
        <taxon>Feifania</taxon>
    </lineage>
</organism>
<dbReference type="InterPro" id="IPR006063">
    <property type="entry name" value="HisA_bact_arch"/>
</dbReference>
<protein>
    <recommendedName>
        <fullName evidence="6 12">1-(5-phosphoribosyl)-5-[(5-phosphoribosylamino)methylideneamino] imidazole-4-carboxamide isomerase</fullName>
        <ecNumber evidence="5 12">5.3.1.16</ecNumber>
    </recommendedName>
    <alternativeName>
        <fullName evidence="11 12">Phosphoribosylformimino-5-aminoimidazole carboxamide ribotide isomerase</fullName>
    </alternativeName>
</protein>
<gene>
    <name evidence="12 15" type="primary">hisA</name>
    <name evidence="15" type="ORF">H8695_05805</name>
</gene>
<evidence type="ECO:0000256" key="13">
    <source>
        <dbReference type="RuleBase" id="RU003657"/>
    </source>
</evidence>
<dbReference type="GO" id="GO:0000105">
    <property type="term" value="P:L-histidine biosynthetic process"/>
    <property type="evidence" value="ECO:0007669"/>
    <property type="project" value="UniProtKB-UniRule"/>
</dbReference>
<dbReference type="PANTHER" id="PTHR43090:SF2">
    <property type="entry name" value="1-(5-PHOSPHORIBOSYL)-5-[(5-PHOSPHORIBOSYLAMINO)METHYLIDENEAMINO] IMIDAZOLE-4-CARBOXAMIDE ISOMERASE"/>
    <property type="match status" value="1"/>
</dbReference>
<comment type="caution">
    <text evidence="15">The sequence shown here is derived from an EMBL/GenBank/DDBJ whole genome shotgun (WGS) entry which is preliminary data.</text>
</comment>
<comment type="similarity">
    <text evidence="4 12 13">Belongs to the HisA/HisF family.</text>
</comment>
<evidence type="ECO:0000313" key="15">
    <source>
        <dbReference type="EMBL" id="MBC8536206.1"/>
    </source>
</evidence>
<dbReference type="InterPro" id="IPR011060">
    <property type="entry name" value="RibuloseP-bd_barrel"/>
</dbReference>
<evidence type="ECO:0000256" key="6">
    <source>
        <dbReference type="ARBA" id="ARBA00018464"/>
    </source>
</evidence>
<dbReference type="HAMAP" id="MF_01014">
    <property type="entry name" value="HisA"/>
    <property type="match status" value="1"/>
</dbReference>
<dbReference type="SUPFAM" id="SSF51366">
    <property type="entry name" value="Ribulose-phoshate binding barrel"/>
    <property type="match status" value="1"/>
</dbReference>
<keyword evidence="16" id="KW-1185">Reference proteome</keyword>
<evidence type="ECO:0000256" key="11">
    <source>
        <dbReference type="ARBA" id="ARBA00030547"/>
    </source>
</evidence>
<dbReference type="InterPro" id="IPR013785">
    <property type="entry name" value="Aldolase_TIM"/>
</dbReference>
<dbReference type="GO" id="GO:0000162">
    <property type="term" value="P:L-tryptophan biosynthetic process"/>
    <property type="evidence" value="ECO:0007669"/>
    <property type="project" value="TreeGrafter"/>
</dbReference>
<dbReference type="InterPro" id="IPR006062">
    <property type="entry name" value="His_biosynth"/>
</dbReference>
<evidence type="ECO:0000256" key="4">
    <source>
        <dbReference type="ARBA" id="ARBA00009667"/>
    </source>
</evidence>
<comment type="catalytic activity">
    <reaction evidence="1 12 14">
        <text>1-(5-phospho-beta-D-ribosyl)-5-[(5-phospho-beta-D-ribosylamino)methylideneamino]imidazole-4-carboxamide = 5-[(5-phospho-1-deoxy-D-ribulos-1-ylimino)methylamino]-1-(5-phospho-beta-D-ribosyl)imidazole-4-carboxamide</text>
        <dbReference type="Rhea" id="RHEA:15469"/>
        <dbReference type="ChEBI" id="CHEBI:58435"/>
        <dbReference type="ChEBI" id="CHEBI:58525"/>
        <dbReference type="EC" id="5.3.1.16"/>
    </reaction>
</comment>
<proteinExistence type="inferred from homology"/>
<dbReference type="PANTHER" id="PTHR43090">
    <property type="entry name" value="1-(5-PHOSPHORIBOSYL)-5-[(5-PHOSPHORIBOSYLAMINO)METHYLIDENEAMINO] IMIDAZOLE-4-CARBOXAMIDE ISOMERASE"/>
    <property type="match status" value="1"/>
</dbReference>
<dbReference type="EC" id="5.3.1.16" evidence="5 12"/>
<dbReference type="Gene3D" id="3.20.20.70">
    <property type="entry name" value="Aldolase class I"/>
    <property type="match status" value="1"/>
</dbReference>
<dbReference type="RefSeq" id="WP_249299957.1">
    <property type="nucleotide sequence ID" value="NZ_JACRSP010000002.1"/>
</dbReference>
<accession>A0A926DDI5</accession>
<dbReference type="GO" id="GO:0003949">
    <property type="term" value="F:1-(5-phosphoribosyl)-5-[(5-phosphoribosylamino)methylideneamino]imidazole-4-carboxamide isomerase activity"/>
    <property type="evidence" value="ECO:0007669"/>
    <property type="project" value="UniProtKB-UniRule"/>
</dbReference>
<dbReference type="Proteomes" id="UP000620366">
    <property type="component" value="Unassembled WGS sequence"/>
</dbReference>
<keyword evidence="8 12" id="KW-0028">Amino-acid biosynthesis</keyword>
<evidence type="ECO:0000256" key="9">
    <source>
        <dbReference type="ARBA" id="ARBA00023102"/>
    </source>
</evidence>
<sequence length="238" mass="25391">MILLPAIDLRGGECVRLVRGDFDTAERVADDAAETARHFLDCGAEELHVVDLDGALCGRPENIAVLREILRTGARVEFGGGVRTLSTVEQLLSLGVQRVILGSAALRDSRFVRETVRLYGNRIAVGIDARGGLCAADGWLTGSDTGYLTLAREMERCGIQNIIYTDIGRDGTLSGPNLEELRALSETVDCRITASGGVRSEEDVAALRDLGLHAAIAGRAVYCGALDLRRALALAKGD</sequence>
<dbReference type="InterPro" id="IPR044524">
    <property type="entry name" value="Isoase_HisA-like"/>
</dbReference>